<dbReference type="Gene3D" id="3.80.10.10">
    <property type="entry name" value="Ribonuclease Inhibitor"/>
    <property type="match status" value="1"/>
</dbReference>
<dbReference type="InterPro" id="IPR000477">
    <property type="entry name" value="RT_dom"/>
</dbReference>
<gene>
    <name evidence="8" type="primary">LRRC63</name>
</gene>
<evidence type="ECO:0000259" key="6">
    <source>
        <dbReference type="PROSITE" id="PS50878"/>
    </source>
</evidence>
<dbReference type="PROSITE" id="PS51450">
    <property type="entry name" value="LRR"/>
    <property type="match status" value="1"/>
</dbReference>
<dbReference type="PANTHER" id="PTHR47027">
    <property type="entry name" value="REVERSE TRANSCRIPTASE DOMAIN-CONTAINING PROTEIN"/>
    <property type="match status" value="1"/>
</dbReference>
<dbReference type="SUPFAM" id="SSF56672">
    <property type="entry name" value="DNA/RNA polymerases"/>
    <property type="match status" value="1"/>
</dbReference>
<sequence>MQKHPQLLRRPLPPNLPKLSLCQKKVHAVMEQRMRGTGVAKRSYPTSKIRSSQEELPHVRGQEQWPRGVTPRPRSGVMAERRYPTSKVRSSSREEMPHIQVGTGETSLPHVHFVQEKTTSFERDKTSFPVVPRDRAQTPVSIQNLFLDHHVQQRVMTISTTRKSSKQVYWHIPETATGSIFFPRCRSASARVFGKEISKMEGPEKSEGPLKIQNIYASILKDILILSSEFSRVPSATPSAPSPKLKEVHSDHFLQESNIYTFKQPLFRLSATVPIPVPRTPVKARQWSDRVRSRTVTLNITDFPGPMLIPSPVLPRKPLRQSVIESRVTEHEHIETVPKQSMLSLHEGSIKSKKIEPTVAPVIQGEGFKTVVATRYETIVAMTNLAIINCQIHGRNALNLKGFFLLNCPDLTPLAFQLIYLNLSYNNICYFPTEIYCLKHLQILNLRNNPIKEIPSTIQQLKLLKSLNVAFNLITTLPPGLFCLRYLEELDISYNSIAFIPNDIQKLRSLEKLMVDGNELTSFPHGILKLNLKKILFENNFTNPIFWKENSMNDPQHLTQIAALFFLKNNLHKYYNVIPEEIQKLLKWLQQYVNCELPDVQACFRKGRGTRDQIANICWIMEKAKEFQKNIYFCFIDYAKALDCVDHNKLWKILKEMGIPDYLTCLLRNLYAGQEAIVRTGHGTTDWFQIGKGVHQGCILSPCLFNLYAEYIMRNTGLEEAQAGIKIDGRNINNLRYAEETTLMAESEEELKSLLMKVKVESEKVGLKLNIQKTKIMASGPITSWEIDGETVSDFIFLGSKITADGDCSHEIKRRLLLGRKVMTNLDSICKSRDITLLTKVHLVKTVVFPVVMYGYESWTVKKAERRRIDVFELWCWRRLLGVPWTAGRSNQSILKEISPGISLEGMMLKL</sequence>
<dbReference type="PROSITE" id="PS50878">
    <property type="entry name" value="RT_POL"/>
    <property type="match status" value="1"/>
</dbReference>
<dbReference type="InterPro" id="IPR001611">
    <property type="entry name" value="Leu-rich_rpt"/>
</dbReference>
<name>A0ABM4T7Z4_BOSIN</name>
<dbReference type="RefSeq" id="XP_070656165.1">
    <property type="nucleotide sequence ID" value="XM_070800064.1"/>
</dbReference>
<dbReference type="SMART" id="SM00364">
    <property type="entry name" value="LRR_BAC"/>
    <property type="match status" value="3"/>
</dbReference>
<dbReference type="InterPro" id="IPR055414">
    <property type="entry name" value="LRR_R13L4/SHOC2-like"/>
</dbReference>
<keyword evidence="2" id="KW-0433">Leucine-rich repeat</keyword>
<dbReference type="PANTHER" id="PTHR47027:SF8">
    <property type="entry name" value="RIBONUCLEASE H"/>
    <property type="match status" value="1"/>
</dbReference>
<feature type="domain" description="Reverse transcriptase" evidence="6">
    <location>
        <begin position="481"/>
        <end position="802"/>
    </location>
</feature>
<dbReference type="Pfam" id="PF00078">
    <property type="entry name" value="RVT_1"/>
    <property type="match status" value="1"/>
</dbReference>
<feature type="coiled-coil region" evidence="4">
    <location>
        <begin position="737"/>
        <end position="764"/>
    </location>
</feature>
<feature type="region of interest" description="Disordered" evidence="5">
    <location>
        <begin position="37"/>
        <end position="97"/>
    </location>
</feature>
<evidence type="ECO:0000256" key="2">
    <source>
        <dbReference type="ARBA" id="ARBA00022614"/>
    </source>
</evidence>
<dbReference type="EC" id="2.7.7.49" evidence="1"/>
<evidence type="ECO:0000256" key="1">
    <source>
        <dbReference type="ARBA" id="ARBA00012493"/>
    </source>
</evidence>
<keyword evidence="4" id="KW-0175">Coiled coil</keyword>
<dbReference type="SMART" id="SM00369">
    <property type="entry name" value="LRR_TYP"/>
    <property type="match status" value="4"/>
</dbReference>
<dbReference type="GeneID" id="109566699"/>
<keyword evidence="3" id="KW-0677">Repeat</keyword>
<evidence type="ECO:0000256" key="3">
    <source>
        <dbReference type="ARBA" id="ARBA00022737"/>
    </source>
</evidence>
<dbReference type="InterPro" id="IPR003591">
    <property type="entry name" value="Leu-rich_rpt_typical-subtyp"/>
</dbReference>
<reference evidence="8" key="1">
    <citation type="submission" date="2025-08" db="UniProtKB">
        <authorList>
            <consortium name="RefSeq"/>
        </authorList>
    </citation>
    <scope>IDENTIFICATION</scope>
    <source>
        <tissue evidence="8">Blood</tissue>
    </source>
</reference>
<dbReference type="InterPro" id="IPR032675">
    <property type="entry name" value="LRR_dom_sf"/>
</dbReference>
<feature type="compositionally biased region" description="Basic and acidic residues" evidence="5">
    <location>
        <begin position="51"/>
        <end position="61"/>
    </location>
</feature>
<dbReference type="Pfam" id="PF23598">
    <property type="entry name" value="LRR_14"/>
    <property type="match status" value="1"/>
</dbReference>
<evidence type="ECO:0000313" key="8">
    <source>
        <dbReference type="RefSeq" id="XP_070656165.1"/>
    </source>
</evidence>
<organism evidence="7 8">
    <name type="scientific">Bos indicus</name>
    <name type="common">Zebu</name>
    <dbReference type="NCBI Taxonomy" id="9915"/>
    <lineage>
        <taxon>Eukaryota</taxon>
        <taxon>Metazoa</taxon>
        <taxon>Chordata</taxon>
        <taxon>Craniata</taxon>
        <taxon>Vertebrata</taxon>
        <taxon>Euteleostomi</taxon>
        <taxon>Mammalia</taxon>
        <taxon>Eutheria</taxon>
        <taxon>Laurasiatheria</taxon>
        <taxon>Artiodactyla</taxon>
        <taxon>Ruminantia</taxon>
        <taxon>Pecora</taxon>
        <taxon>Bovidae</taxon>
        <taxon>Bovinae</taxon>
        <taxon>Bos</taxon>
    </lineage>
</organism>
<dbReference type="CDD" id="cd01650">
    <property type="entry name" value="RT_nLTR_like"/>
    <property type="match status" value="1"/>
</dbReference>
<accession>A0ABM4T7Z4</accession>
<evidence type="ECO:0000256" key="4">
    <source>
        <dbReference type="SAM" id="Coils"/>
    </source>
</evidence>
<dbReference type="SUPFAM" id="SSF52058">
    <property type="entry name" value="L domain-like"/>
    <property type="match status" value="1"/>
</dbReference>
<dbReference type="InterPro" id="IPR043502">
    <property type="entry name" value="DNA/RNA_pol_sf"/>
</dbReference>
<keyword evidence="7" id="KW-1185">Reference proteome</keyword>
<evidence type="ECO:0000313" key="7">
    <source>
        <dbReference type="Proteomes" id="UP001652663"/>
    </source>
</evidence>
<proteinExistence type="predicted"/>
<evidence type="ECO:0000256" key="5">
    <source>
        <dbReference type="SAM" id="MobiDB-lite"/>
    </source>
</evidence>
<dbReference type="Proteomes" id="UP001652663">
    <property type="component" value="Chromosome 12"/>
</dbReference>
<protein>
    <recommendedName>
        <fullName evidence="1">RNA-directed DNA polymerase</fullName>
        <ecNumber evidence="1">2.7.7.49</ecNumber>
    </recommendedName>
</protein>